<gene>
    <name evidence="3" type="primary">LOC110782296</name>
</gene>
<protein>
    <submittedName>
        <fullName evidence="3">BON1-associated protein 2-like</fullName>
    </submittedName>
</protein>
<name>A0A9R0JPE1_SPIOL</name>
<dbReference type="PROSITE" id="PS50004">
    <property type="entry name" value="C2"/>
    <property type="match status" value="1"/>
</dbReference>
<keyword evidence="2" id="KW-1185">Reference proteome</keyword>
<dbReference type="GO" id="GO:0006952">
    <property type="term" value="P:defense response"/>
    <property type="evidence" value="ECO:0007669"/>
    <property type="project" value="InterPro"/>
</dbReference>
<evidence type="ECO:0000259" key="1">
    <source>
        <dbReference type="PROSITE" id="PS50004"/>
    </source>
</evidence>
<dbReference type="PANTHER" id="PTHR32246">
    <property type="entry name" value="INGRESSION PROTEIN FIC1"/>
    <property type="match status" value="1"/>
</dbReference>
<accession>A0A9R0JPE1</accession>
<organism evidence="2 3">
    <name type="scientific">Spinacia oleracea</name>
    <name type="common">Spinach</name>
    <dbReference type="NCBI Taxonomy" id="3562"/>
    <lineage>
        <taxon>Eukaryota</taxon>
        <taxon>Viridiplantae</taxon>
        <taxon>Streptophyta</taxon>
        <taxon>Embryophyta</taxon>
        <taxon>Tracheophyta</taxon>
        <taxon>Spermatophyta</taxon>
        <taxon>Magnoliopsida</taxon>
        <taxon>eudicotyledons</taxon>
        <taxon>Gunneridae</taxon>
        <taxon>Pentapetalae</taxon>
        <taxon>Caryophyllales</taxon>
        <taxon>Chenopodiaceae</taxon>
        <taxon>Chenopodioideae</taxon>
        <taxon>Anserineae</taxon>
        <taxon>Spinacia</taxon>
    </lineage>
</organism>
<dbReference type="InterPro" id="IPR035892">
    <property type="entry name" value="C2_domain_sf"/>
</dbReference>
<dbReference type="KEGG" id="soe:110782296"/>
<dbReference type="Proteomes" id="UP000813463">
    <property type="component" value="Chromosome 3"/>
</dbReference>
<dbReference type="PANTHER" id="PTHR32246:SF17">
    <property type="entry name" value="BON1-ASSOCIATED PROTEIN 2"/>
    <property type="match status" value="1"/>
</dbReference>
<proteinExistence type="predicted"/>
<dbReference type="GeneID" id="110782296"/>
<sequence>MHPQNFNQPRTLEINVISAENLTIHDRPIKKNAIAYVQTDPSNVVSTKIDKEGGSFPIWNENFDLKLPMHVRNMVVQVSSNGVLIGSATIPVSDFIGDYTPVSYLHFLSYRLRDQRGIGNGIVNLSVRVKDDYFM</sequence>
<dbReference type="InterPro" id="IPR044750">
    <property type="entry name" value="C2_SRC2/BAP"/>
</dbReference>
<dbReference type="Gene3D" id="2.60.40.150">
    <property type="entry name" value="C2 domain"/>
    <property type="match status" value="1"/>
</dbReference>
<dbReference type="Pfam" id="PF00168">
    <property type="entry name" value="C2"/>
    <property type="match status" value="1"/>
</dbReference>
<dbReference type="CDD" id="cd04051">
    <property type="entry name" value="C2_SRC2_like"/>
    <property type="match status" value="1"/>
</dbReference>
<reference evidence="3" key="2">
    <citation type="submission" date="2025-08" db="UniProtKB">
        <authorList>
            <consortium name="RefSeq"/>
        </authorList>
    </citation>
    <scope>IDENTIFICATION</scope>
    <source>
        <tissue evidence="3">Leaf</tissue>
    </source>
</reference>
<dbReference type="SUPFAM" id="SSF49562">
    <property type="entry name" value="C2 domain (Calcium/lipid-binding domain, CaLB)"/>
    <property type="match status" value="1"/>
</dbReference>
<dbReference type="OrthoDB" id="884464at2759"/>
<dbReference type="AlphaFoldDB" id="A0A9R0JPE1"/>
<feature type="domain" description="C2" evidence="1">
    <location>
        <begin position="1"/>
        <end position="117"/>
    </location>
</feature>
<reference evidence="2" key="1">
    <citation type="journal article" date="2021" name="Nat. Commun.">
        <title>Genomic analyses provide insights into spinach domestication and the genetic basis of agronomic traits.</title>
        <authorList>
            <person name="Cai X."/>
            <person name="Sun X."/>
            <person name="Xu C."/>
            <person name="Sun H."/>
            <person name="Wang X."/>
            <person name="Ge C."/>
            <person name="Zhang Z."/>
            <person name="Wang Q."/>
            <person name="Fei Z."/>
            <person name="Jiao C."/>
            <person name="Wang Q."/>
        </authorList>
    </citation>
    <scope>NUCLEOTIDE SEQUENCE [LARGE SCALE GENOMIC DNA]</scope>
    <source>
        <strain evidence="2">cv. Varoflay</strain>
    </source>
</reference>
<evidence type="ECO:0000313" key="3">
    <source>
        <dbReference type="RefSeq" id="XP_021842109.1"/>
    </source>
</evidence>
<dbReference type="InterPro" id="IPR000008">
    <property type="entry name" value="C2_dom"/>
</dbReference>
<evidence type="ECO:0000313" key="2">
    <source>
        <dbReference type="Proteomes" id="UP000813463"/>
    </source>
</evidence>
<dbReference type="SMART" id="SM00239">
    <property type="entry name" value="C2"/>
    <property type="match status" value="1"/>
</dbReference>
<dbReference type="RefSeq" id="XP_021842109.1">
    <property type="nucleotide sequence ID" value="XM_021986417.2"/>
</dbReference>